<dbReference type="PROSITE" id="PS00445">
    <property type="entry name" value="FGGY_KINASES_2"/>
    <property type="match status" value="1"/>
</dbReference>
<organism evidence="7 8">
    <name type="scientific">Rubrimonas cliftonensis</name>
    <dbReference type="NCBI Taxonomy" id="89524"/>
    <lineage>
        <taxon>Bacteria</taxon>
        <taxon>Pseudomonadati</taxon>
        <taxon>Pseudomonadota</taxon>
        <taxon>Alphaproteobacteria</taxon>
        <taxon>Rhodobacterales</taxon>
        <taxon>Paracoccaceae</taxon>
        <taxon>Rubrimonas</taxon>
    </lineage>
</organism>
<dbReference type="InterPro" id="IPR018484">
    <property type="entry name" value="FGGY_N"/>
</dbReference>
<dbReference type="OrthoDB" id="9805576at2"/>
<proteinExistence type="inferred from homology"/>
<reference evidence="7 8" key="1">
    <citation type="submission" date="2016-10" db="EMBL/GenBank/DDBJ databases">
        <authorList>
            <person name="de Groot N.N."/>
        </authorList>
    </citation>
    <scope>NUCLEOTIDE SEQUENCE [LARGE SCALE GENOMIC DNA]</scope>
    <source>
        <strain evidence="7 8">DSM 15345</strain>
    </source>
</reference>
<keyword evidence="3 4" id="KW-0418">Kinase</keyword>
<evidence type="ECO:0000259" key="5">
    <source>
        <dbReference type="Pfam" id="PF00370"/>
    </source>
</evidence>
<protein>
    <submittedName>
        <fullName evidence="7">Xylulokinase</fullName>
    </submittedName>
</protein>
<dbReference type="RefSeq" id="WP_093253739.1">
    <property type="nucleotide sequence ID" value="NZ_FNQM01000006.1"/>
</dbReference>
<dbReference type="SUPFAM" id="SSF53067">
    <property type="entry name" value="Actin-like ATPase domain"/>
    <property type="match status" value="2"/>
</dbReference>
<sequence>MARDLVIGLDSSTQSTKAVAWSREGEPVAEGRAAHAMLTPRAGWNEQEPDAWWSAACEALRAVAGAVGADRVAGLAISNQRETTAFLGADGRSLRPAILWLDERGREHLAGVAAAFGAARLHEISGKPVDLTPALYRLAWMREHEPATLDAAMVLDAHAALVWRLTGRPAASWTSADPSGLFDISARDWSQPILDHLGLRPGQLAPVARPGAGVGAVAPDAAAATGLRAGTPVFAGGGDGQCAGLGADAARAGRVYLNLGTAVIAGAWAPGPTLSRNWRTMLSPTGEGYFLECCQRAGAYLVNWFVDGFAGGRADPSVFDRLEAQAAALPVGSEGVAVCPYLTGCMDPHWDVSARASFTGLGPGHGVAHLYRAMLEAITLESARGVAAMAAEGLAPERIIAVGGGAQSALWMRMAADATQLPVTRSASVEASALGAGISAAVGAGWFAGFGEAAAAMCREGGTVAPDPGARAAWARAGAAQAAAYRPGGAGPGGTSPADAATG</sequence>
<evidence type="ECO:0000313" key="7">
    <source>
        <dbReference type="EMBL" id="SEA54797.1"/>
    </source>
</evidence>
<dbReference type="InterPro" id="IPR043129">
    <property type="entry name" value="ATPase_NBD"/>
</dbReference>
<dbReference type="PANTHER" id="PTHR43095">
    <property type="entry name" value="SUGAR KINASE"/>
    <property type="match status" value="1"/>
</dbReference>
<dbReference type="Gene3D" id="3.30.420.40">
    <property type="match status" value="2"/>
</dbReference>
<dbReference type="InterPro" id="IPR018485">
    <property type="entry name" value="FGGY_C"/>
</dbReference>
<dbReference type="Pfam" id="PF02782">
    <property type="entry name" value="FGGY_C"/>
    <property type="match status" value="1"/>
</dbReference>
<dbReference type="CDD" id="cd07779">
    <property type="entry name" value="ASKHA_NBD_FGGY_YgcE-like"/>
    <property type="match status" value="1"/>
</dbReference>
<evidence type="ECO:0000256" key="2">
    <source>
        <dbReference type="ARBA" id="ARBA00022679"/>
    </source>
</evidence>
<keyword evidence="8" id="KW-1185">Reference proteome</keyword>
<dbReference type="InterPro" id="IPR000577">
    <property type="entry name" value="Carb_kinase_FGGY"/>
</dbReference>
<gene>
    <name evidence="7" type="ORF">SAMN05444370_106179</name>
</gene>
<evidence type="ECO:0000256" key="3">
    <source>
        <dbReference type="ARBA" id="ARBA00022777"/>
    </source>
</evidence>
<dbReference type="EMBL" id="FNQM01000006">
    <property type="protein sequence ID" value="SEA54797.1"/>
    <property type="molecule type" value="Genomic_DNA"/>
</dbReference>
<dbReference type="PANTHER" id="PTHR43095:SF5">
    <property type="entry name" value="XYLULOSE KINASE"/>
    <property type="match status" value="1"/>
</dbReference>
<dbReference type="Proteomes" id="UP000198703">
    <property type="component" value="Unassembled WGS sequence"/>
</dbReference>
<comment type="similarity">
    <text evidence="1 4">Belongs to the FGGY kinase family.</text>
</comment>
<evidence type="ECO:0000313" key="8">
    <source>
        <dbReference type="Proteomes" id="UP000198703"/>
    </source>
</evidence>
<dbReference type="AlphaFoldDB" id="A0A1H4C391"/>
<accession>A0A1H4C391</accession>
<dbReference type="InterPro" id="IPR050406">
    <property type="entry name" value="FGGY_Carb_Kinase"/>
</dbReference>
<evidence type="ECO:0000256" key="4">
    <source>
        <dbReference type="RuleBase" id="RU003733"/>
    </source>
</evidence>
<dbReference type="PIRSF" id="PIRSF000538">
    <property type="entry name" value="GlpK"/>
    <property type="match status" value="1"/>
</dbReference>
<dbReference type="GO" id="GO:0005975">
    <property type="term" value="P:carbohydrate metabolic process"/>
    <property type="evidence" value="ECO:0007669"/>
    <property type="project" value="InterPro"/>
</dbReference>
<dbReference type="Pfam" id="PF00370">
    <property type="entry name" value="FGGY_N"/>
    <property type="match status" value="1"/>
</dbReference>
<evidence type="ECO:0000256" key="1">
    <source>
        <dbReference type="ARBA" id="ARBA00009156"/>
    </source>
</evidence>
<feature type="domain" description="Carbohydrate kinase FGGY C-terminal" evidence="6">
    <location>
        <begin position="256"/>
        <end position="443"/>
    </location>
</feature>
<dbReference type="InterPro" id="IPR018483">
    <property type="entry name" value="Carb_kinase_FGGY_CS"/>
</dbReference>
<dbReference type="GO" id="GO:0016773">
    <property type="term" value="F:phosphotransferase activity, alcohol group as acceptor"/>
    <property type="evidence" value="ECO:0007669"/>
    <property type="project" value="InterPro"/>
</dbReference>
<feature type="domain" description="Carbohydrate kinase FGGY N-terminal" evidence="5">
    <location>
        <begin position="6"/>
        <end position="246"/>
    </location>
</feature>
<evidence type="ECO:0000259" key="6">
    <source>
        <dbReference type="Pfam" id="PF02782"/>
    </source>
</evidence>
<name>A0A1H4C391_9RHOB</name>
<dbReference type="STRING" id="89524.SAMN05444370_106179"/>
<dbReference type="GO" id="GO:0016301">
    <property type="term" value="F:kinase activity"/>
    <property type="evidence" value="ECO:0007669"/>
    <property type="project" value="UniProtKB-KW"/>
</dbReference>
<keyword evidence="2 4" id="KW-0808">Transferase</keyword>